<keyword evidence="7" id="KW-0325">Glycoprotein</keyword>
<dbReference type="GO" id="GO:0095500">
    <property type="term" value="P:acetylcholine receptor signaling pathway"/>
    <property type="evidence" value="ECO:0007669"/>
    <property type="project" value="TreeGrafter"/>
</dbReference>
<dbReference type="AlphaFoldDB" id="A0A673UJS8"/>
<feature type="domain" description="UPAR/Ly6" evidence="9">
    <location>
        <begin position="18"/>
        <end position="114"/>
    </location>
</feature>
<keyword evidence="5" id="KW-0472">Membrane</keyword>
<evidence type="ECO:0000256" key="1">
    <source>
        <dbReference type="ARBA" id="ARBA00004609"/>
    </source>
</evidence>
<keyword evidence="11" id="KW-1185">Reference proteome</keyword>
<keyword evidence="3" id="KW-0336">GPI-anchor</keyword>
<evidence type="ECO:0000259" key="9">
    <source>
        <dbReference type="Pfam" id="PF00021"/>
    </source>
</evidence>
<dbReference type="Pfam" id="PF00021">
    <property type="entry name" value="UPAR_LY6"/>
    <property type="match status" value="1"/>
</dbReference>
<evidence type="ECO:0000313" key="11">
    <source>
        <dbReference type="Proteomes" id="UP000472268"/>
    </source>
</evidence>
<evidence type="ECO:0000256" key="8">
    <source>
        <dbReference type="ARBA" id="ARBA00023288"/>
    </source>
</evidence>
<keyword evidence="2" id="KW-1003">Cell membrane</keyword>
<keyword evidence="8" id="KW-0449">Lipoprotein</keyword>
<evidence type="ECO:0000256" key="2">
    <source>
        <dbReference type="ARBA" id="ARBA00022475"/>
    </source>
</evidence>
<dbReference type="Proteomes" id="UP000472268">
    <property type="component" value="Chromosome 15"/>
</dbReference>
<evidence type="ECO:0000313" key="10">
    <source>
        <dbReference type="Ensembl" id="ENSSSUP00005021706.1"/>
    </source>
</evidence>
<dbReference type="InterPro" id="IPR016054">
    <property type="entry name" value="LY6_UPA_recep-like"/>
</dbReference>
<dbReference type="GO" id="GO:0098552">
    <property type="term" value="C:side of membrane"/>
    <property type="evidence" value="ECO:0007669"/>
    <property type="project" value="UniProtKB-KW"/>
</dbReference>
<protein>
    <recommendedName>
        <fullName evidence="9">UPAR/Ly6 domain-containing protein</fullName>
    </recommendedName>
</protein>
<dbReference type="PANTHER" id="PTHR32217">
    <property type="entry name" value="LYMPHOCYTE ANTIGEN 6H"/>
    <property type="match status" value="1"/>
</dbReference>
<accession>A0A673UJS8</accession>
<organism evidence="10 11">
    <name type="scientific">Suricata suricatta</name>
    <name type="common">Meerkat</name>
    <dbReference type="NCBI Taxonomy" id="37032"/>
    <lineage>
        <taxon>Eukaryota</taxon>
        <taxon>Metazoa</taxon>
        <taxon>Chordata</taxon>
        <taxon>Craniata</taxon>
        <taxon>Vertebrata</taxon>
        <taxon>Euteleostomi</taxon>
        <taxon>Mammalia</taxon>
        <taxon>Eutheria</taxon>
        <taxon>Laurasiatheria</taxon>
        <taxon>Carnivora</taxon>
        <taxon>Feliformia</taxon>
        <taxon>Herpestidae</taxon>
        <taxon>Suricata</taxon>
    </lineage>
</organism>
<dbReference type="GO" id="GO:0030550">
    <property type="term" value="F:acetylcholine receptor inhibitor activity"/>
    <property type="evidence" value="ECO:0007669"/>
    <property type="project" value="TreeGrafter"/>
</dbReference>
<evidence type="ECO:0000256" key="4">
    <source>
        <dbReference type="ARBA" id="ARBA00022729"/>
    </source>
</evidence>
<dbReference type="OMA" id="QEVTCCE"/>
<evidence type="ECO:0000256" key="5">
    <source>
        <dbReference type="ARBA" id="ARBA00023136"/>
    </source>
</evidence>
<dbReference type="InterPro" id="IPR051445">
    <property type="entry name" value="LY6H/LY6L_nAChR_modulators"/>
</dbReference>
<dbReference type="SUPFAM" id="SSF57302">
    <property type="entry name" value="Snake toxin-like"/>
    <property type="match status" value="1"/>
</dbReference>
<reference evidence="10" key="2">
    <citation type="submission" date="2025-08" db="UniProtKB">
        <authorList>
            <consortium name="Ensembl"/>
        </authorList>
    </citation>
    <scope>IDENTIFICATION</scope>
</reference>
<sequence length="142" mass="14543">MGSEPSLPSPPTPGPGLSLLCYTCTDIETAGLCQPTQCPLAGICYNSKMTAPPFSPTGKEVNAQYKGCAPTCKAARDIMGHFSEIPGPEGQSQGSLVKFDVQGVTCCEGDLCNGGALPGRSPWALVGGLLLSLGPACLWALL</sequence>
<dbReference type="PANTHER" id="PTHR32217:SF5">
    <property type="entry name" value="LYMPHOCYTE ANTIGEN 6H"/>
    <property type="match status" value="1"/>
</dbReference>
<dbReference type="GO" id="GO:0033130">
    <property type="term" value="F:acetylcholine receptor binding"/>
    <property type="evidence" value="ECO:0007669"/>
    <property type="project" value="TreeGrafter"/>
</dbReference>
<reference evidence="10" key="3">
    <citation type="submission" date="2025-09" db="UniProtKB">
        <authorList>
            <consortium name="Ensembl"/>
        </authorList>
    </citation>
    <scope>IDENTIFICATION</scope>
</reference>
<evidence type="ECO:0000256" key="3">
    <source>
        <dbReference type="ARBA" id="ARBA00022622"/>
    </source>
</evidence>
<dbReference type="GO" id="GO:0005886">
    <property type="term" value="C:plasma membrane"/>
    <property type="evidence" value="ECO:0007669"/>
    <property type="project" value="UniProtKB-SubCell"/>
</dbReference>
<evidence type="ECO:0000256" key="6">
    <source>
        <dbReference type="ARBA" id="ARBA00023157"/>
    </source>
</evidence>
<proteinExistence type="predicted"/>
<dbReference type="InterPro" id="IPR045860">
    <property type="entry name" value="Snake_toxin-like_sf"/>
</dbReference>
<comment type="subcellular location">
    <subcellularLocation>
        <location evidence="1">Cell membrane</location>
        <topology evidence="1">Lipid-anchor</topology>
        <topology evidence="1">GPI-anchor</topology>
    </subcellularLocation>
</comment>
<reference evidence="10 11" key="1">
    <citation type="submission" date="2019-05" db="EMBL/GenBank/DDBJ databases">
        <title>A Chromosome-scale Meerkat (S. suricatta) Genome Assembly.</title>
        <authorList>
            <person name="Dudchenko O."/>
            <person name="Lieberman Aiden E."/>
            <person name="Tung J."/>
            <person name="Barreiro L.B."/>
            <person name="Clutton-Brock T.H."/>
        </authorList>
    </citation>
    <scope>NUCLEOTIDE SEQUENCE [LARGE SCALE GENOMIC DNA]</scope>
</reference>
<evidence type="ECO:0000256" key="7">
    <source>
        <dbReference type="ARBA" id="ARBA00023180"/>
    </source>
</evidence>
<dbReference type="GO" id="GO:0045202">
    <property type="term" value="C:synapse"/>
    <property type="evidence" value="ECO:0007669"/>
    <property type="project" value="GOC"/>
</dbReference>
<keyword evidence="6" id="KW-1015">Disulfide bond</keyword>
<dbReference type="Ensembl" id="ENSSSUT00005024850.1">
    <property type="protein sequence ID" value="ENSSSUP00005021706.1"/>
    <property type="gene ID" value="ENSSSUG00005014130.1"/>
</dbReference>
<keyword evidence="4" id="KW-0732">Signal</keyword>
<name>A0A673UJS8_SURSU</name>